<keyword evidence="3" id="KW-1185">Reference proteome</keyword>
<feature type="region of interest" description="Disordered" evidence="1">
    <location>
        <begin position="1"/>
        <end position="31"/>
    </location>
</feature>
<evidence type="ECO:0000313" key="3">
    <source>
        <dbReference type="Proteomes" id="UP000309174"/>
    </source>
</evidence>
<protein>
    <recommendedName>
        <fullName evidence="4">Phytanoyl-CoA dioxygenase PhyH</fullName>
    </recommendedName>
</protein>
<sequence>MQAARPRCATRSSDPIPGCGTSCAPGKSGGRVERVTRGTTVAGVPVRVVELTGRPGDVVFLHPHLFHAPAANRSAAPRLMITGGLDG</sequence>
<evidence type="ECO:0008006" key="4">
    <source>
        <dbReference type="Google" id="ProtNLM"/>
    </source>
</evidence>
<dbReference type="GO" id="GO:0016706">
    <property type="term" value="F:2-oxoglutarate-dependent dioxygenase activity"/>
    <property type="evidence" value="ECO:0007669"/>
    <property type="project" value="UniProtKB-ARBA"/>
</dbReference>
<dbReference type="Pfam" id="PF05721">
    <property type="entry name" value="PhyH"/>
    <property type="match status" value="1"/>
</dbReference>
<gene>
    <name evidence="2" type="ORF">ETD83_38120</name>
</gene>
<accession>A0A5C4J082</accession>
<dbReference type="Gene3D" id="2.60.120.620">
    <property type="entry name" value="q2cbj1_9rhob like domain"/>
    <property type="match status" value="1"/>
</dbReference>
<organism evidence="2 3">
    <name type="scientific">Actinomadura soli</name>
    <dbReference type="NCBI Taxonomy" id="2508997"/>
    <lineage>
        <taxon>Bacteria</taxon>
        <taxon>Bacillati</taxon>
        <taxon>Actinomycetota</taxon>
        <taxon>Actinomycetes</taxon>
        <taxon>Streptosporangiales</taxon>
        <taxon>Thermomonosporaceae</taxon>
        <taxon>Actinomadura</taxon>
    </lineage>
</organism>
<reference evidence="2 3" key="1">
    <citation type="submission" date="2019-05" db="EMBL/GenBank/DDBJ databases">
        <title>Draft genome sequence of Actinomadura sp. 14C53.</title>
        <authorList>
            <person name="Saricaoglu S."/>
            <person name="Isik K."/>
        </authorList>
    </citation>
    <scope>NUCLEOTIDE SEQUENCE [LARGE SCALE GENOMIC DNA]</scope>
    <source>
        <strain evidence="2 3">14C53</strain>
    </source>
</reference>
<comment type="caution">
    <text evidence="2">The sequence shown here is derived from an EMBL/GenBank/DDBJ whole genome shotgun (WGS) entry which is preliminary data.</text>
</comment>
<dbReference type="SUPFAM" id="SSF51197">
    <property type="entry name" value="Clavaminate synthase-like"/>
    <property type="match status" value="1"/>
</dbReference>
<proteinExistence type="predicted"/>
<dbReference type="Proteomes" id="UP000309174">
    <property type="component" value="Unassembled WGS sequence"/>
</dbReference>
<evidence type="ECO:0000313" key="2">
    <source>
        <dbReference type="EMBL" id="TMQ89835.1"/>
    </source>
</evidence>
<evidence type="ECO:0000256" key="1">
    <source>
        <dbReference type="SAM" id="MobiDB-lite"/>
    </source>
</evidence>
<dbReference type="OrthoDB" id="9798771at2"/>
<dbReference type="EMBL" id="VCKW01000362">
    <property type="protein sequence ID" value="TMQ89835.1"/>
    <property type="molecule type" value="Genomic_DNA"/>
</dbReference>
<dbReference type="AlphaFoldDB" id="A0A5C4J082"/>
<dbReference type="InterPro" id="IPR008775">
    <property type="entry name" value="Phytyl_CoA_dOase-like"/>
</dbReference>
<name>A0A5C4J082_9ACTN</name>